<keyword evidence="4 15" id="KW-0479">Metal-binding</keyword>
<keyword evidence="11 15" id="KW-0456">Lyase</keyword>
<dbReference type="NCBIfam" id="TIGR00577">
    <property type="entry name" value="fpg"/>
    <property type="match status" value="1"/>
</dbReference>
<dbReference type="Pfam" id="PF01149">
    <property type="entry name" value="Fapy_DNA_glyco"/>
    <property type="match status" value="1"/>
</dbReference>
<feature type="active site" description="Proton donor" evidence="15">
    <location>
        <position position="3"/>
    </location>
</feature>
<evidence type="ECO:0000256" key="14">
    <source>
        <dbReference type="ARBA" id="ARBA00044632"/>
    </source>
</evidence>
<evidence type="ECO:0000256" key="7">
    <source>
        <dbReference type="ARBA" id="ARBA00022801"/>
    </source>
</evidence>
<dbReference type="InterPro" id="IPR010979">
    <property type="entry name" value="Ribosomal_uS13-like_H2TH"/>
</dbReference>
<accession>A0ABX7B5Q2</accession>
<dbReference type="InterPro" id="IPR020629">
    <property type="entry name" value="FPG_Glyclase"/>
</dbReference>
<evidence type="ECO:0000259" key="16">
    <source>
        <dbReference type="PROSITE" id="PS51066"/>
    </source>
</evidence>
<keyword evidence="19" id="KW-1185">Reference proteome</keyword>
<feature type="active site" description="Schiff-base intermediate with DNA" evidence="15">
    <location>
        <position position="2"/>
    </location>
</feature>
<evidence type="ECO:0000256" key="4">
    <source>
        <dbReference type="ARBA" id="ARBA00022723"/>
    </source>
</evidence>
<dbReference type="InterPro" id="IPR035937">
    <property type="entry name" value="FPG_N"/>
</dbReference>
<evidence type="ECO:0000256" key="2">
    <source>
        <dbReference type="ARBA" id="ARBA00009409"/>
    </source>
</evidence>
<evidence type="ECO:0000259" key="17">
    <source>
        <dbReference type="PROSITE" id="PS51068"/>
    </source>
</evidence>
<dbReference type="PANTHER" id="PTHR22993:SF9">
    <property type="entry name" value="FORMAMIDOPYRIMIDINE-DNA GLYCOSYLASE"/>
    <property type="match status" value="1"/>
</dbReference>
<dbReference type="RefSeq" id="WP_201076277.1">
    <property type="nucleotide sequence ID" value="NZ_CP067420.1"/>
</dbReference>
<feature type="binding site" evidence="15">
    <location>
        <position position="154"/>
    </location>
    <ligand>
        <name>DNA</name>
        <dbReference type="ChEBI" id="CHEBI:16991"/>
    </ligand>
</feature>
<dbReference type="PANTHER" id="PTHR22993">
    <property type="entry name" value="FORMAMIDOPYRIMIDINE-DNA GLYCOSYLASE"/>
    <property type="match status" value="1"/>
</dbReference>
<sequence length="279" mass="30951">MPELPEVETVCRGLAPRMEGRVLAKVEQRRPNLRIPFPERMVERLTGRRVVTVRRRAKYILIRLDDGQVLIVHLGMSGRMTVGRDLGPPLPHDHVLLTTDDGSEIRFNDARRFGLMALTAEDELDRHPLLASLGPEPLGNGFDAGTLSDALRSKITPIKAALLDQTVVAGLGNIYVCEALFRSGISPRRIAATVAGRRAERLVPAIREVLTRAIEAGGSTLRDYVQSSGELGYFQHQFAVYDREGQACPGCTCDVERTGGVQRIVQANRSTFYCPRRQR</sequence>
<dbReference type="SUPFAM" id="SSF57716">
    <property type="entry name" value="Glucocorticoid receptor-like (DNA-binding domain)"/>
    <property type="match status" value="1"/>
</dbReference>
<keyword evidence="6 15" id="KW-0863">Zinc-finger</keyword>
<dbReference type="CDD" id="cd08966">
    <property type="entry name" value="EcFpg-like_N"/>
    <property type="match status" value="1"/>
</dbReference>
<evidence type="ECO:0000256" key="13">
    <source>
        <dbReference type="ARBA" id="ARBA00023295"/>
    </source>
</evidence>
<dbReference type="EMBL" id="CP067420">
    <property type="protein sequence ID" value="QQP89710.1"/>
    <property type="molecule type" value="Genomic_DNA"/>
</dbReference>
<feature type="binding site" evidence="15">
    <location>
        <position position="111"/>
    </location>
    <ligand>
        <name>DNA</name>
        <dbReference type="ChEBI" id="CHEBI:16991"/>
    </ligand>
</feature>
<dbReference type="SUPFAM" id="SSF81624">
    <property type="entry name" value="N-terminal domain of MutM-like DNA repair proteins"/>
    <property type="match status" value="1"/>
</dbReference>
<comment type="catalytic activity">
    <reaction evidence="14 15">
        <text>2'-deoxyribonucleotide-(2'-deoxyribose 5'-phosphate)-2'-deoxyribonucleotide-DNA = a 3'-end 2'-deoxyribonucleotide-(2,3-dehydro-2,3-deoxyribose 5'-phosphate)-DNA + a 5'-end 5'-phospho-2'-deoxyribonucleoside-DNA + H(+)</text>
        <dbReference type="Rhea" id="RHEA:66592"/>
        <dbReference type="Rhea" id="RHEA-COMP:13180"/>
        <dbReference type="Rhea" id="RHEA-COMP:16897"/>
        <dbReference type="Rhea" id="RHEA-COMP:17067"/>
        <dbReference type="ChEBI" id="CHEBI:15378"/>
        <dbReference type="ChEBI" id="CHEBI:136412"/>
        <dbReference type="ChEBI" id="CHEBI:157695"/>
        <dbReference type="ChEBI" id="CHEBI:167181"/>
        <dbReference type="EC" id="4.2.99.18"/>
    </reaction>
</comment>
<feature type="domain" description="Formamidopyrimidine-DNA glycosylase catalytic" evidence="17">
    <location>
        <begin position="2"/>
        <end position="114"/>
    </location>
</feature>
<evidence type="ECO:0000313" key="18">
    <source>
        <dbReference type="EMBL" id="QQP89710.1"/>
    </source>
</evidence>
<evidence type="ECO:0000256" key="8">
    <source>
        <dbReference type="ARBA" id="ARBA00022833"/>
    </source>
</evidence>
<evidence type="ECO:0000256" key="15">
    <source>
        <dbReference type="HAMAP-Rule" id="MF_00103"/>
    </source>
</evidence>
<evidence type="ECO:0000256" key="5">
    <source>
        <dbReference type="ARBA" id="ARBA00022763"/>
    </source>
</evidence>
<evidence type="ECO:0000256" key="10">
    <source>
        <dbReference type="ARBA" id="ARBA00023204"/>
    </source>
</evidence>
<dbReference type="GO" id="GO:0140078">
    <property type="term" value="F:class I DNA-(apurinic or apyrimidinic site) endonuclease activity"/>
    <property type="evidence" value="ECO:0007669"/>
    <property type="project" value="UniProtKB-EC"/>
</dbReference>
<evidence type="ECO:0000256" key="11">
    <source>
        <dbReference type="ARBA" id="ARBA00023239"/>
    </source>
</evidence>
<comment type="function">
    <text evidence="15">Involved in base excision repair of DNA damaged by oxidation or by mutagenic agents. Acts as DNA glycosylase that recognizes and removes damaged bases. Has a preference for oxidized purines, such as 7,8-dihydro-8-oxoguanine (8-oxoG). Has AP (apurinic/apyrimidinic) lyase activity and introduces nicks in the DNA strand. Cleaves the DNA backbone by beta-delta elimination to generate a single-strand break at the site of the removed base with both 3'- and 5'-phosphates.</text>
</comment>
<dbReference type="EC" id="3.2.2.23" evidence="15"/>
<comment type="catalytic activity">
    <reaction evidence="1 15">
        <text>Hydrolysis of DNA containing ring-opened 7-methylguanine residues, releasing 2,6-diamino-4-hydroxy-5-(N-methyl)formamidopyrimidine.</text>
        <dbReference type="EC" id="3.2.2.23"/>
    </reaction>
</comment>
<dbReference type="SMART" id="SM01232">
    <property type="entry name" value="H2TH"/>
    <property type="match status" value="1"/>
</dbReference>
<feature type="active site" description="Proton donor; for beta-elimination activity" evidence="15">
    <location>
        <position position="58"/>
    </location>
</feature>
<dbReference type="Pfam" id="PF06831">
    <property type="entry name" value="H2TH"/>
    <property type="match status" value="1"/>
</dbReference>
<gene>
    <name evidence="15 18" type="primary">mutM</name>
    <name evidence="15" type="synonym">fpg</name>
    <name evidence="18" type="ORF">IGS68_27755</name>
</gene>
<dbReference type="PROSITE" id="PS51068">
    <property type="entry name" value="FPG_CAT"/>
    <property type="match status" value="1"/>
</dbReference>
<keyword evidence="9 15" id="KW-0238">DNA-binding</keyword>
<proteinExistence type="inferred from homology"/>
<keyword evidence="12 15" id="KW-0511">Multifunctional enzyme</keyword>
<dbReference type="Proteomes" id="UP000595197">
    <property type="component" value="Chromosome"/>
</dbReference>
<keyword evidence="10 15" id="KW-0234">DNA repair</keyword>
<feature type="domain" description="FPG-type" evidence="16">
    <location>
        <begin position="239"/>
        <end position="279"/>
    </location>
</feature>
<comment type="similarity">
    <text evidence="2 15">Belongs to the FPG family.</text>
</comment>
<dbReference type="GO" id="GO:0008534">
    <property type="term" value="F:oxidized purine nucleobase lesion DNA N-glycosylase activity"/>
    <property type="evidence" value="ECO:0007669"/>
    <property type="project" value="UniProtKB-EC"/>
</dbReference>
<dbReference type="SMART" id="SM00898">
    <property type="entry name" value="Fapy_DNA_glyco"/>
    <property type="match status" value="1"/>
</dbReference>
<evidence type="ECO:0000256" key="6">
    <source>
        <dbReference type="ARBA" id="ARBA00022771"/>
    </source>
</evidence>
<dbReference type="InterPro" id="IPR000214">
    <property type="entry name" value="Znf_DNA_glyclase/AP_lyase"/>
</dbReference>
<dbReference type="EC" id="4.2.99.18" evidence="15"/>
<evidence type="ECO:0000256" key="3">
    <source>
        <dbReference type="ARBA" id="ARBA00011245"/>
    </source>
</evidence>
<dbReference type="SUPFAM" id="SSF46946">
    <property type="entry name" value="S13-like H2TH domain"/>
    <property type="match status" value="1"/>
</dbReference>
<dbReference type="InterPro" id="IPR015886">
    <property type="entry name" value="H2TH_FPG"/>
</dbReference>
<reference evidence="18" key="1">
    <citation type="submission" date="2021-02" db="EMBL/GenBank/DDBJ databases">
        <title>Skermanella TT6 skin isolate.</title>
        <authorList>
            <person name="Lee K."/>
            <person name="Ganzorig M."/>
        </authorList>
    </citation>
    <scope>NUCLEOTIDE SEQUENCE</scope>
    <source>
        <strain evidence="18">TT6</strain>
    </source>
</reference>
<keyword evidence="5 15" id="KW-0227">DNA damage</keyword>
<comment type="cofactor">
    <cofactor evidence="15">
        <name>Zn(2+)</name>
        <dbReference type="ChEBI" id="CHEBI:29105"/>
    </cofactor>
    <text evidence="15">Binds 1 zinc ion per subunit.</text>
</comment>
<keyword evidence="8 15" id="KW-0862">Zinc</keyword>
<dbReference type="Gene3D" id="1.10.8.50">
    <property type="match status" value="1"/>
</dbReference>
<evidence type="ECO:0000256" key="12">
    <source>
        <dbReference type="ARBA" id="ARBA00023268"/>
    </source>
</evidence>
<keyword evidence="13 15" id="KW-0326">Glycosidase</keyword>
<dbReference type="HAMAP" id="MF_00103">
    <property type="entry name" value="Fapy_DNA_glycosyl"/>
    <property type="match status" value="1"/>
</dbReference>
<feature type="binding site" evidence="15">
    <location>
        <position position="92"/>
    </location>
    <ligand>
        <name>DNA</name>
        <dbReference type="ChEBI" id="CHEBI:16991"/>
    </ligand>
</feature>
<evidence type="ECO:0000313" key="19">
    <source>
        <dbReference type="Proteomes" id="UP000595197"/>
    </source>
</evidence>
<comment type="subunit">
    <text evidence="3 15">Monomer.</text>
</comment>
<dbReference type="PROSITE" id="PS51066">
    <property type="entry name" value="ZF_FPG_2"/>
    <property type="match status" value="1"/>
</dbReference>
<evidence type="ECO:0000256" key="9">
    <source>
        <dbReference type="ARBA" id="ARBA00023125"/>
    </source>
</evidence>
<feature type="active site" description="Proton donor; for delta-elimination activity" evidence="15">
    <location>
        <position position="269"/>
    </location>
</feature>
<dbReference type="InterPro" id="IPR012319">
    <property type="entry name" value="FPG_cat"/>
</dbReference>
<dbReference type="Gene3D" id="3.20.190.10">
    <property type="entry name" value="MutM-like, N-terminal"/>
    <property type="match status" value="1"/>
</dbReference>
<keyword evidence="7 15" id="KW-0378">Hydrolase</keyword>
<dbReference type="NCBIfam" id="NF002211">
    <property type="entry name" value="PRK01103.1"/>
    <property type="match status" value="1"/>
</dbReference>
<protein>
    <recommendedName>
        <fullName evidence="15">Formamidopyrimidine-DNA glycosylase</fullName>
        <shortName evidence="15">Fapy-DNA glycosylase</shortName>
        <ecNumber evidence="15">3.2.2.23</ecNumber>
    </recommendedName>
    <alternativeName>
        <fullName evidence="15">DNA-(apurinic or apyrimidinic site) lyase MutM</fullName>
        <shortName evidence="15">AP lyase MutM</shortName>
        <ecNumber evidence="15">4.2.99.18</ecNumber>
    </alternativeName>
</protein>
<organism evidence="18 19">
    <name type="scientific">Skermanella cutis</name>
    <dbReference type="NCBI Taxonomy" id="2775420"/>
    <lineage>
        <taxon>Bacteria</taxon>
        <taxon>Pseudomonadati</taxon>
        <taxon>Pseudomonadota</taxon>
        <taxon>Alphaproteobacteria</taxon>
        <taxon>Rhodospirillales</taxon>
        <taxon>Azospirillaceae</taxon>
        <taxon>Skermanella</taxon>
    </lineage>
</organism>
<evidence type="ECO:0000256" key="1">
    <source>
        <dbReference type="ARBA" id="ARBA00001668"/>
    </source>
</evidence>
<name>A0ABX7B5Q2_9PROT</name>